<comment type="caution">
    <text evidence="1">The sequence shown here is derived from an EMBL/GenBank/DDBJ whole genome shotgun (WGS) entry which is preliminary data.</text>
</comment>
<organism evidence="1 2">
    <name type="scientific">Vanilla planifolia</name>
    <name type="common">Vanilla</name>
    <dbReference type="NCBI Taxonomy" id="51239"/>
    <lineage>
        <taxon>Eukaryota</taxon>
        <taxon>Viridiplantae</taxon>
        <taxon>Streptophyta</taxon>
        <taxon>Embryophyta</taxon>
        <taxon>Tracheophyta</taxon>
        <taxon>Spermatophyta</taxon>
        <taxon>Magnoliopsida</taxon>
        <taxon>Liliopsida</taxon>
        <taxon>Asparagales</taxon>
        <taxon>Orchidaceae</taxon>
        <taxon>Vanilloideae</taxon>
        <taxon>Vanilleae</taxon>
        <taxon>Vanilla</taxon>
    </lineage>
</organism>
<sequence length="172" mass="18820">MSDHEFVIASKVPITFKGRSSLGGDFPLLFPHIVPRSLRKFVPNVDRAFARIRVQSTDSVVTNQERRKPTLADHFGAPGRDSRSDVALVLFWAPALKVIDSRSQVNLDLGLGKPLGKMETEGPGTLSMMGTMKSPLALTTSRTTKKKVARISIYFLTEFAGLGCGFESRGVL</sequence>
<reference evidence="1 2" key="1">
    <citation type="journal article" date="2020" name="Nat. Food">
        <title>A phased Vanilla planifolia genome enables genetic improvement of flavour and production.</title>
        <authorList>
            <person name="Hasing T."/>
            <person name="Tang H."/>
            <person name="Brym M."/>
            <person name="Khazi F."/>
            <person name="Huang T."/>
            <person name="Chambers A.H."/>
        </authorList>
    </citation>
    <scope>NUCLEOTIDE SEQUENCE [LARGE SCALE GENOMIC DNA]</scope>
    <source>
        <tissue evidence="1">Leaf</tissue>
    </source>
</reference>
<dbReference type="AlphaFoldDB" id="A0A835QLM1"/>
<dbReference type="Proteomes" id="UP000636800">
    <property type="component" value="Chromosome 7"/>
</dbReference>
<evidence type="ECO:0000313" key="2">
    <source>
        <dbReference type="Proteomes" id="UP000636800"/>
    </source>
</evidence>
<accession>A0A835QLM1</accession>
<keyword evidence="2" id="KW-1185">Reference proteome</keyword>
<dbReference type="OrthoDB" id="10648614at2759"/>
<dbReference type="EMBL" id="JADCNL010000007">
    <property type="protein sequence ID" value="KAG0472650.1"/>
    <property type="molecule type" value="Genomic_DNA"/>
</dbReference>
<proteinExistence type="predicted"/>
<name>A0A835QLM1_VANPL</name>
<evidence type="ECO:0000313" key="1">
    <source>
        <dbReference type="EMBL" id="KAG0472650.1"/>
    </source>
</evidence>
<protein>
    <submittedName>
        <fullName evidence="1">Uncharacterized protein</fullName>
    </submittedName>
</protein>
<gene>
    <name evidence="1" type="ORF">HPP92_014507</name>
</gene>